<dbReference type="InterPro" id="IPR033132">
    <property type="entry name" value="GH_1_N_CS"/>
</dbReference>
<keyword evidence="6" id="KW-0119">Carbohydrate metabolism</keyword>
<feature type="active site" description="Nucleophile" evidence="9">
    <location>
        <position position="375"/>
    </location>
</feature>
<evidence type="ECO:0000256" key="8">
    <source>
        <dbReference type="ARBA" id="ARBA00023326"/>
    </source>
</evidence>
<evidence type="ECO:0000256" key="9">
    <source>
        <dbReference type="PROSITE-ProRule" id="PRU10055"/>
    </source>
</evidence>
<evidence type="ECO:0000256" key="5">
    <source>
        <dbReference type="ARBA" id="ARBA00023001"/>
    </source>
</evidence>
<keyword evidence="12" id="KW-0808">Transferase</keyword>
<evidence type="ECO:0000256" key="10">
    <source>
        <dbReference type="RuleBase" id="RU361175"/>
    </source>
</evidence>
<feature type="region of interest" description="Disordered" evidence="11">
    <location>
        <begin position="309"/>
        <end position="328"/>
    </location>
</feature>
<dbReference type="GO" id="GO:0008422">
    <property type="term" value="F:beta-glucosidase activity"/>
    <property type="evidence" value="ECO:0007669"/>
    <property type="project" value="UniProtKB-EC"/>
</dbReference>
<dbReference type="InterPro" id="IPR017853">
    <property type="entry name" value="GH"/>
</dbReference>
<dbReference type="RefSeq" id="WP_311665042.1">
    <property type="nucleotide sequence ID" value="NZ_JAVREO010000002.1"/>
</dbReference>
<evidence type="ECO:0000256" key="3">
    <source>
        <dbReference type="ARBA" id="ARBA00012744"/>
    </source>
</evidence>
<keyword evidence="4 10" id="KW-0378">Hydrolase</keyword>
<evidence type="ECO:0000256" key="2">
    <source>
        <dbReference type="ARBA" id="ARBA00010838"/>
    </source>
</evidence>
<comment type="catalytic activity">
    <reaction evidence="1 10">
        <text>Hydrolysis of terminal, non-reducing beta-D-glucosyl residues with release of beta-D-glucose.</text>
        <dbReference type="EC" id="3.2.1.21"/>
    </reaction>
</comment>
<dbReference type="InterPro" id="IPR018120">
    <property type="entry name" value="Glyco_hydro_1_AS"/>
</dbReference>
<keyword evidence="12" id="KW-0489">Methyltransferase</keyword>
<keyword evidence="8" id="KW-0624">Polysaccharide degradation</keyword>
<evidence type="ECO:0000256" key="6">
    <source>
        <dbReference type="ARBA" id="ARBA00023277"/>
    </source>
</evidence>
<evidence type="ECO:0000313" key="12">
    <source>
        <dbReference type="EMBL" id="MDT0265591.1"/>
    </source>
</evidence>
<dbReference type="EC" id="3.2.1.21" evidence="3 10"/>
<gene>
    <name evidence="12" type="ORF">RM844_04725</name>
</gene>
<keyword evidence="13" id="KW-1185">Reference proteome</keyword>
<dbReference type="NCBIfam" id="TIGR03356">
    <property type="entry name" value="BGL"/>
    <property type="match status" value="1"/>
</dbReference>
<comment type="caution">
    <text evidence="12">The sequence shown here is derived from an EMBL/GenBank/DDBJ whole genome shotgun (WGS) entry which is preliminary data.</text>
</comment>
<protein>
    <recommendedName>
        <fullName evidence="3 10">Beta-glucosidase</fullName>
        <ecNumber evidence="3 10">3.2.1.21</ecNumber>
    </recommendedName>
</protein>
<dbReference type="Proteomes" id="UP001183410">
    <property type="component" value="Unassembled WGS sequence"/>
</dbReference>
<dbReference type="SUPFAM" id="SSF51445">
    <property type="entry name" value="(Trans)glycosidases"/>
    <property type="match status" value="1"/>
</dbReference>
<dbReference type="Gene3D" id="3.20.20.80">
    <property type="entry name" value="Glycosidases"/>
    <property type="match status" value="1"/>
</dbReference>
<dbReference type="GO" id="GO:0032259">
    <property type="term" value="P:methylation"/>
    <property type="evidence" value="ECO:0007669"/>
    <property type="project" value="UniProtKB-KW"/>
</dbReference>
<dbReference type="PANTHER" id="PTHR10353:SF36">
    <property type="entry name" value="LP05116P"/>
    <property type="match status" value="1"/>
</dbReference>
<dbReference type="PROSITE" id="PS00653">
    <property type="entry name" value="GLYCOSYL_HYDROL_F1_2"/>
    <property type="match status" value="1"/>
</dbReference>
<evidence type="ECO:0000313" key="13">
    <source>
        <dbReference type="Proteomes" id="UP001183410"/>
    </source>
</evidence>
<evidence type="ECO:0000256" key="4">
    <source>
        <dbReference type="ARBA" id="ARBA00022801"/>
    </source>
</evidence>
<dbReference type="Pfam" id="PF00232">
    <property type="entry name" value="Glyco_hydro_1"/>
    <property type="match status" value="1"/>
</dbReference>
<dbReference type="EMBL" id="JAVREO010000002">
    <property type="protein sequence ID" value="MDT0265591.1"/>
    <property type="molecule type" value="Genomic_DNA"/>
</dbReference>
<dbReference type="PANTHER" id="PTHR10353">
    <property type="entry name" value="GLYCOSYL HYDROLASE"/>
    <property type="match status" value="1"/>
</dbReference>
<keyword evidence="7 10" id="KW-0326">Glycosidase</keyword>
<dbReference type="PROSITE" id="PS00572">
    <property type="entry name" value="GLYCOSYL_HYDROL_F1_1"/>
    <property type="match status" value="1"/>
</dbReference>
<organism evidence="12 13">
    <name type="scientific">Streptomyces chisholmiae</name>
    <dbReference type="NCBI Taxonomy" id="3075540"/>
    <lineage>
        <taxon>Bacteria</taxon>
        <taxon>Bacillati</taxon>
        <taxon>Actinomycetota</taxon>
        <taxon>Actinomycetes</taxon>
        <taxon>Kitasatosporales</taxon>
        <taxon>Streptomycetaceae</taxon>
        <taxon>Streptomyces</taxon>
    </lineage>
</organism>
<dbReference type="InterPro" id="IPR001360">
    <property type="entry name" value="Glyco_hydro_1"/>
</dbReference>
<proteinExistence type="inferred from homology"/>
<name>A0ABU2JKS7_9ACTN</name>
<accession>A0ABU2JKS7</accession>
<evidence type="ECO:0000256" key="1">
    <source>
        <dbReference type="ARBA" id="ARBA00000448"/>
    </source>
</evidence>
<dbReference type="InterPro" id="IPR017736">
    <property type="entry name" value="Glyco_hydro_1_beta-glucosidase"/>
</dbReference>
<evidence type="ECO:0000256" key="7">
    <source>
        <dbReference type="ARBA" id="ARBA00023295"/>
    </source>
</evidence>
<sequence length="472" mass="52307">MTENQPRVFPADFLWGSATASYQIEGAAREDGRTPSIWDTFCRTPGKVYQGDNGDVACDHYHRWADDLDLMSELGLQAYRFSVSWSRVQPTGRGPAVQRGLDFYRSLADGLLERNITPAITLYHWDLPQELEDAGGWPVRETAERFAEYAQLVAQALGDRVQLWTTLNEPFCSSFLGYGSGVHAPGRTEPESVLKAAHHLNLAHGLGVQALRTVLPAEAQIGITFNPGVVRPHTDSPEDLDAARRIDALHTRIFTDPVLHGSYPEDLKRDTAQVSDWSFVQDGDEADIHQSLDFLGLNYYTPTVVSGADGTGDASRNDGHGNSEHSPWVGSEQVEFHLAAGDRTDMGWVVDPTGLVQLLRRFGDEVPDLPLYVTENGAAFEDKMDASGAVHDPERVNYLHGHLDAVHQAIEQGVDVRGYFLWSLLDNFEWAYGYSKRFGVVHVDFESQRRTPKSSARWYSGVIADGRLPAAG</sequence>
<keyword evidence="5" id="KW-0136">Cellulose degradation</keyword>
<dbReference type="GO" id="GO:0008168">
    <property type="term" value="F:methyltransferase activity"/>
    <property type="evidence" value="ECO:0007669"/>
    <property type="project" value="UniProtKB-KW"/>
</dbReference>
<comment type="similarity">
    <text evidence="2 10">Belongs to the glycosyl hydrolase 1 family.</text>
</comment>
<evidence type="ECO:0000256" key="11">
    <source>
        <dbReference type="SAM" id="MobiDB-lite"/>
    </source>
</evidence>
<reference evidence="13" key="1">
    <citation type="submission" date="2023-07" db="EMBL/GenBank/DDBJ databases">
        <title>30 novel species of actinomycetes from the DSMZ collection.</title>
        <authorList>
            <person name="Nouioui I."/>
        </authorList>
    </citation>
    <scope>NUCLEOTIDE SEQUENCE [LARGE SCALE GENOMIC DNA]</scope>
    <source>
        <strain evidence="13">DSM 44915</strain>
    </source>
</reference>
<dbReference type="PRINTS" id="PR00131">
    <property type="entry name" value="GLHYDRLASE1"/>
</dbReference>